<keyword evidence="3" id="KW-1185">Reference proteome</keyword>
<protein>
    <submittedName>
        <fullName evidence="2">Uncharacterized protein</fullName>
    </submittedName>
</protein>
<dbReference type="AlphaFoldDB" id="A0A0B1RYL3"/>
<sequence>MDDFEPVRKPTTSESENPISDDVPSATRSDDGMLTHEGPPVPKRMRYNSDAVAEPIEIASFSPIVSRRPSPLFAEADDDK</sequence>
<feature type="region of interest" description="Disordered" evidence="1">
    <location>
        <begin position="61"/>
        <end position="80"/>
    </location>
</feature>
<gene>
    <name evidence="2" type="ORF">OESDEN_23654</name>
</gene>
<name>A0A0B1RYL3_OESDE</name>
<accession>A0A0B1RYL3</accession>
<feature type="region of interest" description="Disordered" evidence="1">
    <location>
        <begin position="1"/>
        <end position="48"/>
    </location>
</feature>
<dbReference type="EMBL" id="KN611470">
    <property type="protein sequence ID" value="KHJ76726.1"/>
    <property type="molecule type" value="Genomic_DNA"/>
</dbReference>
<evidence type="ECO:0000256" key="1">
    <source>
        <dbReference type="SAM" id="MobiDB-lite"/>
    </source>
</evidence>
<reference evidence="2 3" key="1">
    <citation type="submission" date="2014-03" db="EMBL/GenBank/DDBJ databases">
        <title>Draft genome of the hookworm Oesophagostomum dentatum.</title>
        <authorList>
            <person name="Mitreva M."/>
        </authorList>
    </citation>
    <scope>NUCLEOTIDE SEQUENCE [LARGE SCALE GENOMIC DNA]</scope>
    <source>
        <strain evidence="2 3">OD-Hann</strain>
    </source>
</reference>
<evidence type="ECO:0000313" key="3">
    <source>
        <dbReference type="Proteomes" id="UP000053660"/>
    </source>
</evidence>
<dbReference type="Proteomes" id="UP000053660">
    <property type="component" value="Unassembled WGS sequence"/>
</dbReference>
<proteinExistence type="predicted"/>
<organism evidence="2 3">
    <name type="scientific">Oesophagostomum dentatum</name>
    <name type="common">Nodular worm</name>
    <dbReference type="NCBI Taxonomy" id="61180"/>
    <lineage>
        <taxon>Eukaryota</taxon>
        <taxon>Metazoa</taxon>
        <taxon>Ecdysozoa</taxon>
        <taxon>Nematoda</taxon>
        <taxon>Chromadorea</taxon>
        <taxon>Rhabditida</taxon>
        <taxon>Rhabditina</taxon>
        <taxon>Rhabditomorpha</taxon>
        <taxon>Strongyloidea</taxon>
        <taxon>Strongylidae</taxon>
        <taxon>Oesophagostomum</taxon>
    </lineage>
</organism>
<evidence type="ECO:0000313" key="2">
    <source>
        <dbReference type="EMBL" id="KHJ76726.1"/>
    </source>
</evidence>
<feature type="non-terminal residue" evidence="2">
    <location>
        <position position="80"/>
    </location>
</feature>